<evidence type="ECO:0000313" key="3">
    <source>
        <dbReference type="EMBL" id="PWJ44546.1"/>
    </source>
</evidence>
<dbReference type="OrthoDB" id="9764377at2"/>
<protein>
    <submittedName>
        <fullName evidence="3">Arylsulfatase</fullName>
    </submittedName>
</protein>
<sequence>MDSKDLLKGLGLGTALLGAALPSEAEDGGKPEANKNQKPNILVIMGDDVGWFNISAYNDGMMGYKTPNIDRIAADGIRFTDAYAQQSSTAGRSAFITGQSPIRTGLTKVGMPGADLGLRNEDPTLAELLKPLGYTTGQFGKNHLGDKDEFLPTNHGFDEFYGNLYHLNAEEEPENPDYPNDPGFREQFGPRGVIHATADGPVKDTGPLTKKRMETIDDEVMSYAQNFIEKAVKEDKPFFTWVNTSRMHVWTHLKPESEGVTGQGVYADGMVEHDGHVGQLLKQLEELGIEENTIVIYATDNGAEVCTWPDGGTIPFKGEKNTTWEGGFRAPMMVKWPAKIKGGQVSNEIISLEDWVPTLMAAAGDADIKEKLKEGHQAGDSHFKVHLDGYNFLPYFEGKEVSGPRHEFFYFTDGGSLSAVRTDDWKIMFSLQEVHGLDVWRKPLTTLRAPLVINLRRDPFERAMEESIGYDKWWADHMFMFVPSQQNVAKFLETFKEFPPRQRPASWVIDDVFSNIPTVQELEAEGKK</sequence>
<comment type="PTM">
    <text evidence="1">The conversion to 3-oxoalanine (also known as C-formylglycine, FGly), of a serine or cysteine residue in prokaryotes and of a cysteine residue in eukaryotes, is critical for catalytic activity.</text>
</comment>
<dbReference type="InterPro" id="IPR052701">
    <property type="entry name" value="GAG_Ulvan_Degrading_Sulfatases"/>
</dbReference>
<gene>
    <name evidence="3" type="ORF">BC781_101917</name>
</gene>
<organism evidence="3 4">
    <name type="scientific">Sediminitomix flava</name>
    <dbReference type="NCBI Taxonomy" id="379075"/>
    <lineage>
        <taxon>Bacteria</taxon>
        <taxon>Pseudomonadati</taxon>
        <taxon>Bacteroidota</taxon>
        <taxon>Cytophagia</taxon>
        <taxon>Cytophagales</taxon>
        <taxon>Flammeovirgaceae</taxon>
        <taxon>Sediminitomix</taxon>
    </lineage>
</organism>
<dbReference type="Gene3D" id="3.30.1120.10">
    <property type="match status" value="1"/>
</dbReference>
<comment type="caution">
    <text evidence="3">The sequence shown here is derived from an EMBL/GenBank/DDBJ whole genome shotgun (WGS) entry which is preliminary data.</text>
</comment>
<evidence type="ECO:0000256" key="1">
    <source>
        <dbReference type="PIRSR" id="PIRSR600917-52"/>
    </source>
</evidence>
<dbReference type="Gene3D" id="3.40.720.10">
    <property type="entry name" value="Alkaline Phosphatase, subunit A"/>
    <property type="match status" value="1"/>
</dbReference>
<dbReference type="PANTHER" id="PTHR43751">
    <property type="entry name" value="SULFATASE"/>
    <property type="match status" value="1"/>
</dbReference>
<evidence type="ECO:0000313" key="4">
    <source>
        <dbReference type="Proteomes" id="UP000245535"/>
    </source>
</evidence>
<dbReference type="EMBL" id="QGDO01000001">
    <property type="protein sequence ID" value="PWJ44546.1"/>
    <property type="molecule type" value="Genomic_DNA"/>
</dbReference>
<dbReference type="PANTHER" id="PTHR43751:SF2">
    <property type="entry name" value="SULFATASE N-TERMINAL DOMAIN-CONTAINING PROTEIN"/>
    <property type="match status" value="1"/>
</dbReference>
<proteinExistence type="predicted"/>
<name>A0A315ZG29_SEDFL</name>
<keyword evidence="4" id="KW-1185">Reference proteome</keyword>
<dbReference type="SUPFAM" id="SSF53649">
    <property type="entry name" value="Alkaline phosphatase-like"/>
    <property type="match status" value="1"/>
</dbReference>
<reference evidence="3 4" key="1">
    <citation type="submission" date="2018-03" db="EMBL/GenBank/DDBJ databases">
        <title>Genomic Encyclopedia of Archaeal and Bacterial Type Strains, Phase II (KMG-II): from individual species to whole genera.</title>
        <authorList>
            <person name="Goeker M."/>
        </authorList>
    </citation>
    <scope>NUCLEOTIDE SEQUENCE [LARGE SCALE GENOMIC DNA]</scope>
    <source>
        <strain evidence="3 4">DSM 28229</strain>
    </source>
</reference>
<feature type="modified residue" description="3-oxoalanine (Ser)" evidence="1">
    <location>
        <position position="88"/>
    </location>
</feature>
<dbReference type="CDD" id="cd16142">
    <property type="entry name" value="ARS_like"/>
    <property type="match status" value="1"/>
</dbReference>
<evidence type="ECO:0000259" key="2">
    <source>
        <dbReference type="Pfam" id="PF00884"/>
    </source>
</evidence>
<accession>A0A315ZG29</accession>
<dbReference type="Pfam" id="PF00884">
    <property type="entry name" value="Sulfatase"/>
    <property type="match status" value="1"/>
</dbReference>
<dbReference type="AlphaFoldDB" id="A0A315ZG29"/>
<dbReference type="InterPro" id="IPR000917">
    <property type="entry name" value="Sulfatase_N"/>
</dbReference>
<dbReference type="Proteomes" id="UP000245535">
    <property type="component" value="Unassembled WGS sequence"/>
</dbReference>
<dbReference type="InterPro" id="IPR017850">
    <property type="entry name" value="Alkaline_phosphatase_core_sf"/>
</dbReference>
<dbReference type="RefSeq" id="WP_109616032.1">
    <property type="nucleotide sequence ID" value="NZ_QGDO01000001.1"/>
</dbReference>
<feature type="domain" description="Sulfatase N-terminal" evidence="2">
    <location>
        <begin position="39"/>
        <end position="364"/>
    </location>
</feature>